<keyword evidence="3" id="KW-1185">Reference proteome</keyword>
<protein>
    <submittedName>
        <fullName evidence="2">Uncharacterized protein</fullName>
    </submittedName>
</protein>
<gene>
    <name evidence="2" type="ORF">Fcan01_20753</name>
</gene>
<feature type="transmembrane region" description="Helical" evidence="1">
    <location>
        <begin position="295"/>
        <end position="317"/>
    </location>
</feature>
<feature type="transmembrane region" description="Helical" evidence="1">
    <location>
        <begin position="76"/>
        <end position="95"/>
    </location>
</feature>
<feature type="transmembrane region" description="Helical" evidence="1">
    <location>
        <begin position="729"/>
        <end position="748"/>
    </location>
</feature>
<reference evidence="2 3" key="1">
    <citation type="submission" date="2015-12" db="EMBL/GenBank/DDBJ databases">
        <title>The genome of Folsomia candida.</title>
        <authorList>
            <person name="Faddeeva A."/>
            <person name="Derks M.F."/>
            <person name="Anvar Y."/>
            <person name="Smit S."/>
            <person name="Van Straalen N."/>
            <person name="Roelofs D."/>
        </authorList>
    </citation>
    <scope>NUCLEOTIDE SEQUENCE [LARGE SCALE GENOMIC DNA]</scope>
    <source>
        <strain evidence="2 3">VU population</strain>
        <tissue evidence="2">Whole body</tissue>
    </source>
</reference>
<feature type="transmembrane region" description="Helical" evidence="1">
    <location>
        <begin position="602"/>
        <end position="624"/>
    </location>
</feature>
<dbReference type="Proteomes" id="UP000198287">
    <property type="component" value="Unassembled WGS sequence"/>
</dbReference>
<feature type="transmembrane region" description="Helical" evidence="1">
    <location>
        <begin position="503"/>
        <end position="524"/>
    </location>
</feature>
<evidence type="ECO:0000313" key="2">
    <source>
        <dbReference type="EMBL" id="OXA44773.1"/>
    </source>
</evidence>
<sequence length="931" mass="106243">MLTPLFHTKFGDSIQFSKYLGLPYTWNHATKTIHVSPCLYANTATLHISLTGGLVFNLGQAIRFKLTEDIHTLNQIIPMLYATLCLVVMTSMFALRPVTTAAYYNTTSLYLETFEKRFVLDSNEREKIHRKFDTIWIWFYRLSLVVLYFFPVFLAVYTISQPKSPVHLISIFPTRSFAFLLMVIPYTISLIYIFAHCGCLIQILMLHGTAEMILLTEILDRLRFLKAGNDLRLFPEVRKLKNLPVVYRGMQVLFKLVGEIHGPYIMPLQAIVGKFVMVAALLVGRMLHKVDGVKVDYASLVFFSAAIPFAVLGWSYYLACAALSHGRSRKCISSWKKCDWPCRFQRRYFSRFKKSCKPVCFENQGYYKSKVTKRSVVGFIKGVGKEIHKQLSGQISLFSSFNPGQSRIITPIIPDKGSHFVQIIDQSNEIQHTDFTLALEPFSKTCSQNLTKHSNNSAKHFPSNAMLTPFFYQKFAQAVKLSRYLGLPYVWSSSTKTISVSHYFYANTATLHFCLTFELIFLFGQAVRFKLAGDAATVNFMIPLLYGTSCILINSSIIAIRPSSTANYYNVLTRYFEAFQERWILPREVVKLERQFNAVWTLFYWTTYLTMFTVPPALCMHIMYAPTNPMHFTSLFPEDGAIFKLMIIPYTIGALYFGAYVISFVQVLVLHGCAEMLLVGRIFSALKFSRLGESANRVMPEVRKITNLPLVYRSMQIVLRHVSEIHGPYILPLQFVIGKFTVVSTILISKMRKTMAGGLNFGELEFDSIAFLGLGIPFVAVGWSLYLIAAAGSHRGSVACLASWRHCRWETAYEKRWFKRFRKSCRPLFVGCEGYFKMEVRKLSVVNFIKTMLTGISRSLLGLGVWGLDIPHPTILLLGTRKPPWPSSTVKRKNLTPVHTDRPECSQREHLHSSLHIFPCTTPSAWLPSLK</sequence>
<feature type="transmembrane region" description="Helical" evidence="1">
    <location>
        <begin position="645"/>
        <end position="669"/>
    </location>
</feature>
<feature type="transmembrane region" description="Helical" evidence="1">
    <location>
        <begin position="769"/>
        <end position="789"/>
    </location>
</feature>
<dbReference type="AlphaFoldDB" id="A0A226DHQ4"/>
<evidence type="ECO:0000313" key="3">
    <source>
        <dbReference type="Proteomes" id="UP000198287"/>
    </source>
</evidence>
<feature type="transmembrane region" description="Helical" evidence="1">
    <location>
        <begin position="177"/>
        <end position="205"/>
    </location>
</feature>
<feature type="transmembrane region" description="Helical" evidence="1">
    <location>
        <begin position="536"/>
        <end position="560"/>
    </location>
</feature>
<keyword evidence="1" id="KW-1133">Transmembrane helix</keyword>
<feature type="transmembrane region" description="Helical" evidence="1">
    <location>
        <begin position="264"/>
        <end position="283"/>
    </location>
</feature>
<keyword evidence="1" id="KW-0472">Membrane</keyword>
<feature type="transmembrane region" description="Helical" evidence="1">
    <location>
        <begin position="44"/>
        <end position="64"/>
    </location>
</feature>
<name>A0A226DHQ4_FOLCA</name>
<accession>A0A226DHQ4</accession>
<comment type="caution">
    <text evidence="2">The sequence shown here is derived from an EMBL/GenBank/DDBJ whole genome shotgun (WGS) entry which is preliminary data.</text>
</comment>
<evidence type="ECO:0000256" key="1">
    <source>
        <dbReference type="SAM" id="Phobius"/>
    </source>
</evidence>
<feature type="transmembrane region" description="Helical" evidence="1">
    <location>
        <begin position="135"/>
        <end position="157"/>
    </location>
</feature>
<proteinExistence type="predicted"/>
<dbReference type="EMBL" id="LNIX01000019">
    <property type="protein sequence ID" value="OXA44773.1"/>
    <property type="molecule type" value="Genomic_DNA"/>
</dbReference>
<organism evidence="2 3">
    <name type="scientific">Folsomia candida</name>
    <name type="common">Springtail</name>
    <dbReference type="NCBI Taxonomy" id="158441"/>
    <lineage>
        <taxon>Eukaryota</taxon>
        <taxon>Metazoa</taxon>
        <taxon>Ecdysozoa</taxon>
        <taxon>Arthropoda</taxon>
        <taxon>Hexapoda</taxon>
        <taxon>Collembola</taxon>
        <taxon>Entomobryomorpha</taxon>
        <taxon>Isotomoidea</taxon>
        <taxon>Isotomidae</taxon>
        <taxon>Proisotominae</taxon>
        <taxon>Folsomia</taxon>
    </lineage>
</organism>
<keyword evidence="1" id="KW-0812">Transmembrane</keyword>